<feature type="transmembrane region" description="Helical" evidence="5">
    <location>
        <begin position="72"/>
        <end position="93"/>
    </location>
</feature>
<comment type="caution">
    <text evidence="7">The sequence shown here is derived from an EMBL/GenBank/DDBJ whole genome shotgun (WGS) entry which is preliminary data.</text>
</comment>
<sequence>MDPALIALVAANSAFVGTHFAMSHPLRAPLVALLGEQLFQLVYSIVSLVTFAGIYFAFVASPVADLPGSGEIGWAIATLLSLPAMILLAGSFIGNPALPTPMAKDQARAAPRGVFTITRHPMMWGFALWALSHIVIHWSWRTTITAAAMGVLALVGARLQDRKKRRLMGEAWALWEAKTSYWPRLSGFAKAGPLPWTVGLIFFVFFTWLHMPIGGIPAGIWRWF</sequence>
<dbReference type="STRING" id="1044.EH31_15795"/>
<protein>
    <submittedName>
        <fullName evidence="7">MFS transporter</fullName>
    </submittedName>
</protein>
<evidence type="ECO:0000259" key="6">
    <source>
        <dbReference type="Pfam" id="PF07298"/>
    </source>
</evidence>
<accession>A0A074MAM6</accession>
<organism evidence="7 8">
    <name type="scientific">Erythrobacter longus</name>
    <dbReference type="NCBI Taxonomy" id="1044"/>
    <lineage>
        <taxon>Bacteria</taxon>
        <taxon>Pseudomonadati</taxon>
        <taxon>Pseudomonadota</taxon>
        <taxon>Alphaproteobacteria</taxon>
        <taxon>Sphingomonadales</taxon>
        <taxon>Erythrobacteraceae</taxon>
        <taxon>Erythrobacter/Porphyrobacter group</taxon>
        <taxon>Erythrobacter</taxon>
    </lineage>
</organism>
<dbReference type="InterPro" id="IPR009915">
    <property type="entry name" value="NnrU_dom"/>
</dbReference>
<comment type="subcellular location">
    <subcellularLocation>
        <location evidence="1">Membrane</location>
        <topology evidence="1">Multi-pass membrane protein</topology>
    </subcellularLocation>
</comment>
<keyword evidence="4 5" id="KW-0472">Membrane</keyword>
<dbReference type="Gene3D" id="1.20.120.1630">
    <property type="match status" value="1"/>
</dbReference>
<feature type="transmembrane region" description="Helical" evidence="5">
    <location>
        <begin position="39"/>
        <end position="60"/>
    </location>
</feature>
<reference evidence="7 8" key="1">
    <citation type="submission" date="2014-04" db="EMBL/GenBank/DDBJ databases">
        <title>A comprehensive comparison of genomes of Erythrobacter spp. strains.</title>
        <authorList>
            <person name="Zheng Q."/>
        </authorList>
    </citation>
    <scope>NUCLEOTIDE SEQUENCE [LARGE SCALE GENOMIC DNA]</scope>
    <source>
        <strain evidence="7 8">DSM 6997</strain>
    </source>
</reference>
<gene>
    <name evidence="7" type="ORF">EH31_15795</name>
</gene>
<name>A0A074MAM6_ERYLO</name>
<evidence type="ECO:0000256" key="2">
    <source>
        <dbReference type="ARBA" id="ARBA00022692"/>
    </source>
</evidence>
<dbReference type="Proteomes" id="UP000027647">
    <property type="component" value="Unassembled WGS sequence"/>
</dbReference>
<evidence type="ECO:0000313" key="8">
    <source>
        <dbReference type="Proteomes" id="UP000027647"/>
    </source>
</evidence>
<evidence type="ECO:0000256" key="4">
    <source>
        <dbReference type="ARBA" id="ARBA00023136"/>
    </source>
</evidence>
<keyword evidence="8" id="KW-1185">Reference proteome</keyword>
<evidence type="ECO:0000313" key="7">
    <source>
        <dbReference type="EMBL" id="KEO88893.1"/>
    </source>
</evidence>
<feature type="transmembrane region" description="Helical" evidence="5">
    <location>
        <begin position="194"/>
        <end position="221"/>
    </location>
</feature>
<dbReference type="eggNOG" id="COG4094">
    <property type="taxonomic scope" value="Bacteria"/>
</dbReference>
<dbReference type="EMBL" id="JMIW01000007">
    <property type="protein sequence ID" value="KEO88893.1"/>
    <property type="molecule type" value="Genomic_DNA"/>
</dbReference>
<evidence type="ECO:0000256" key="1">
    <source>
        <dbReference type="ARBA" id="ARBA00004141"/>
    </source>
</evidence>
<dbReference type="OrthoDB" id="7828645at2"/>
<feature type="transmembrane region" description="Helical" evidence="5">
    <location>
        <begin position="138"/>
        <end position="159"/>
    </location>
</feature>
<dbReference type="GO" id="GO:0016020">
    <property type="term" value="C:membrane"/>
    <property type="evidence" value="ECO:0007669"/>
    <property type="project" value="UniProtKB-SubCell"/>
</dbReference>
<proteinExistence type="predicted"/>
<feature type="domain" description="NnrU" evidence="6">
    <location>
        <begin position="8"/>
        <end position="217"/>
    </location>
</feature>
<evidence type="ECO:0000256" key="3">
    <source>
        <dbReference type="ARBA" id="ARBA00022989"/>
    </source>
</evidence>
<dbReference type="AlphaFoldDB" id="A0A074MAM6"/>
<dbReference type="RefSeq" id="WP_034961737.1">
    <property type="nucleotide sequence ID" value="NZ_JMIW01000007.1"/>
</dbReference>
<keyword evidence="3 5" id="KW-1133">Transmembrane helix</keyword>
<evidence type="ECO:0000256" key="5">
    <source>
        <dbReference type="SAM" id="Phobius"/>
    </source>
</evidence>
<dbReference type="Pfam" id="PF07298">
    <property type="entry name" value="NnrU"/>
    <property type="match status" value="1"/>
</dbReference>
<keyword evidence="2 5" id="KW-0812">Transmembrane</keyword>